<gene>
    <name evidence="2" type="ORF">UV8b_03377</name>
</gene>
<organism evidence="2 3">
    <name type="scientific">Ustilaginoidea virens</name>
    <name type="common">Rice false smut fungus</name>
    <name type="synonym">Villosiclava virens</name>
    <dbReference type="NCBI Taxonomy" id="1159556"/>
    <lineage>
        <taxon>Eukaryota</taxon>
        <taxon>Fungi</taxon>
        <taxon>Dikarya</taxon>
        <taxon>Ascomycota</taxon>
        <taxon>Pezizomycotina</taxon>
        <taxon>Sordariomycetes</taxon>
        <taxon>Hypocreomycetidae</taxon>
        <taxon>Hypocreales</taxon>
        <taxon>Clavicipitaceae</taxon>
        <taxon>Ustilaginoidea</taxon>
    </lineage>
</organism>
<dbReference type="GeneID" id="66064155"/>
<dbReference type="RefSeq" id="XP_042996809.1">
    <property type="nucleotide sequence ID" value="XM_043140875.1"/>
</dbReference>
<dbReference type="AlphaFoldDB" id="A0A8E5HPD2"/>
<reference evidence="2" key="1">
    <citation type="submission" date="2020-03" db="EMBL/GenBank/DDBJ databases">
        <title>A mixture of massive structural variations and highly conserved coding sequences in Ustilaginoidea virens genome.</title>
        <authorList>
            <person name="Zhang K."/>
            <person name="Zhao Z."/>
            <person name="Zhang Z."/>
            <person name="Li Y."/>
            <person name="Hsiang T."/>
            <person name="Sun W."/>
        </authorList>
    </citation>
    <scope>NUCLEOTIDE SEQUENCE</scope>
    <source>
        <strain evidence="2">UV-8b</strain>
    </source>
</reference>
<accession>A0A8E5HPD2</accession>
<name>A0A8E5HPD2_USTVR</name>
<protein>
    <submittedName>
        <fullName evidence="2">Uncharacterized protein</fullName>
    </submittedName>
</protein>
<evidence type="ECO:0000256" key="1">
    <source>
        <dbReference type="SAM" id="MobiDB-lite"/>
    </source>
</evidence>
<evidence type="ECO:0000313" key="2">
    <source>
        <dbReference type="EMBL" id="QUC19136.1"/>
    </source>
</evidence>
<dbReference type="Proteomes" id="UP000027002">
    <property type="component" value="Chromosome 3"/>
</dbReference>
<proteinExistence type="predicted"/>
<keyword evidence="3" id="KW-1185">Reference proteome</keyword>
<feature type="region of interest" description="Disordered" evidence="1">
    <location>
        <begin position="48"/>
        <end position="87"/>
    </location>
</feature>
<evidence type="ECO:0000313" key="3">
    <source>
        <dbReference type="Proteomes" id="UP000027002"/>
    </source>
</evidence>
<feature type="region of interest" description="Disordered" evidence="1">
    <location>
        <begin position="269"/>
        <end position="300"/>
    </location>
</feature>
<dbReference type="EMBL" id="CP072755">
    <property type="protein sequence ID" value="QUC19136.1"/>
    <property type="molecule type" value="Genomic_DNA"/>
</dbReference>
<feature type="compositionally biased region" description="Polar residues" evidence="1">
    <location>
        <begin position="273"/>
        <end position="286"/>
    </location>
</feature>
<dbReference type="KEGG" id="uvi:66064155"/>
<sequence length="412" mass="43356">MALEEWDSGSGPVESLGRAARIRSACLGAGSARVDDVAPSIAGSHLAVASGKSGHHNDSGRKHFRPTGPWLEPSARPSRLDESRNSATNGAPTFCGWAQSSADMTGLVGNVMGGSRGAKLFHPMSLAVALPPPRGSREYPTKQPAAQLIHDTALQVPYDSGMATLPPPFPLREATRQMNGRSGLLSTSRGILVMLSGWLGGVQSLPWQSAYTVVCCACSVRDAFPWLSDGRDADGRDAGGRDATTCGLERKHLPSADLAFGHLAGRDAGPWSDLSQARPDQTTPDASRNAGVSGEAGEPRTGLRFAWGTACPGRQHGQRVYGFEADEFPPGLPAALAVGKWHSDTSNVGAQAIQQAASNAGQDVKTQPIDTWLAHGGPEKLQARAAPRRPIMALCSDFHLGPTSDHFAHEVF</sequence>